<keyword evidence="7 8" id="KW-0472">Membrane</keyword>
<feature type="domain" description="ABC transmembrane type-1" evidence="10">
    <location>
        <begin position="310"/>
        <end position="500"/>
    </location>
</feature>
<evidence type="ECO:0000256" key="6">
    <source>
        <dbReference type="ARBA" id="ARBA00022989"/>
    </source>
</evidence>
<dbReference type="CDD" id="cd06261">
    <property type="entry name" value="TM_PBP2"/>
    <property type="match status" value="2"/>
</dbReference>
<dbReference type="InterPro" id="IPR035906">
    <property type="entry name" value="MetI-like_sf"/>
</dbReference>
<evidence type="ECO:0000256" key="8">
    <source>
        <dbReference type="RuleBase" id="RU363032"/>
    </source>
</evidence>
<gene>
    <name evidence="11" type="ORF">ACFOW8_03625</name>
</gene>
<dbReference type="Proteomes" id="UP001595767">
    <property type="component" value="Unassembled WGS sequence"/>
</dbReference>
<comment type="subcellular location">
    <subcellularLocation>
        <location evidence="1">Cell inner membrane</location>
        <topology evidence="1">Multi-pass membrane protein</topology>
    </subcellularLocation>
    <subcellularLocation>
        <location evidence="8">Cell membrane</location>
        <topology evidence="8">Multi-pass membrane protein</topology>
    </subcellularLocation>
</comment>
<feature type="transmembrane region" description="Helical" evidence="8">
    <location>
        <begin position="12"/>
        <end position="33"/>
    </location>
</feature>
<dbReference type="PANTHER" id="PTHR43357:SF3">
    <property type="entry name" value="FE(3+)-TRANSPORT SYSTEM PERMEASE PROTEIN FBPB 2"/>
    <property type="match status" value="1"/>
</dbReference>
<keyword evidence="4" id="KW-0997">Cell inner membrane</keyword>
<evidence type="ECO:0000256" key="7">
    <source>
        <dbReference type="ARBA" id="ARBA00023136"/>
    </source>
</evidence>
<keyword evidence="6 8" id="KW-1133">Transmembrane helix</keyword>
<feature type="transmembrane region" description="Helical" evidence="8">
    <location>
        <begin position="165"/>
        <end position="190"/>
    </location>
</feature>
<feature type="transmembrane region" description="Helical" evidence="8">
    <location>
        <begin position="60"/>
        <end position="82"/>
    </location>
</feature>
<keyword evidence="2 8" id="KW-0813">Transport</keyword>
<dbReference type="InterPro" id="IPR000515">
    <property type="entry name" value="MetI-like"/>
</dbReference>
<evidence type="ECO:0000256" key="4">
    <source>
        <dbReference type="ARBA" id="ARBA00022519"/>
    </source>
</evidence>
<comment type="caution">
    <text evidence="11">The sequence shown here is derived from an EMBL/GenBank/DDBJ whole genome shotgun (WGS) entry which is preliminary data.</text>
</comment>
<evidence type="ECO:0000256" key="2">
    <source>
        <dbReference type="ARBA" id="ARBA00022448"/>
    </source>
</evidence>
<evidence type="ECO:0000313" key="11">
    <source>
        <dbReference type="EMBL" id="MFC4124016.1"/>
    </source>
</evidence>
<dbReference type="RefSeq" id="WP_378545374.1">
    <property type="nucleotide sequence ID" value="NZ_JBHSBA010000003.1"/>
</dbReference>
<evidence type="ECO:0000313" key="12">
    <source>
        <dbReference type="Proteomes" id="UP001595767"/>
    </source>
</evidence>
<feature type="transmembrane region" description="Helical" evidence="8">
    <location>
        <begin position="314"/>
        <end position="336"/>
    </location>
</feature>
<evidence type="ECO:0000256" key="3">
    <source>
        <dbReference type="ARBA" id="ARBA00022475"/>
    </source>
</evidence>
<feature type="transmembrane region" description="Helical" evidence="8">
    <location>
        <begin position="382"/>
        <end position="403"/>
    </location>
</feature>
<name>A0ABV8KZJ0_9NOCA</name>
<feature type="transmembrane region" description="Helical" evidence="8">
    <location>
        <begin position="424"/>
        <end position="446"/>
    </location>
</feature>
<evidence type="ECO:0000256" key="5">
    <source>
        <dbReference type="ARBA" id="ARBA00022692"/>
    </source>
</evidence>
<comment type="similarity">
    <text evidence="8">Belongs to the binding-protein-dependent transport system permease family.</text>
</comment>
<organism evidence="11 12">
    <name type="scientific">Nocardia rhizosphaerae</name>
    <dbReference type="NCBI Taxonomy" id="1691571"/>
    <lineage>
        <taxon>Bacteria</taxon>
        <taxon>Bacillati</taxon>
        <taxon>Actinomycetota</taxon>
        <taxon>Actinomycetes</taxon>
        <taxon>Mycobacteriales</taxon>
        <taxon>Nocardiaceae</taxon>
        <taxon>Nocardia</taxon>
    </lineage>
</organism>
<sequence>MTRIPNQARRAGLLLVALPAVVVAVLPLVYTVLRGTDQGWAAVWRYATSARTAELAGNTFLLLAAVTAASVALGTGTAFLLARTDLPGVPVLLPLLAMPLAIPSYVAAFSWLSHFPELAGFTGSWLVLTASNTPLVLLPVYAALRAADGGPEEVARSLGAGAVRTFGTVTVAQIRLPLLAGALLGALYVLNDYGAVAMMRYETFTKGIDYAYNASFDRTAANVISLVLVVIALVFAAGELVARGKVATRVGAGTARPASVRPLGVARLPALLAVTALVAVSVLMPLGGLLPWLTGPGTGTPEMTEVLAALRNTVGFSGTAALLTVLIALPVGIMAARSRGLFARAIELTAYAGYALPGISVGLALVYFGINTVPAWYGHGQLVVLAYIALFLPISIGATRAAVAASGPQLEEVARSLGSTGFTAAARVTVPLAAPGITAGAALVFLSCAKELPATLILQPAGQNTLALELWKHTEVVHYTQAAWYGLILVVVAVLPTIALQRVAGRTSARRSQGEDDAIPTVPPLSTGPVPIGPAAVAGPASDGPLEVAVSGRRVRSE</sequence>
<evidence type="ECO:0000256" key="9">
    <source>
        <dbReference type="SAM" id="MobiDB-lite"/>
    </source>
</evidence>
<accession>A0ABV8KZJ0</accession>
<dbReference type="PRINTS" id="PR00173">
    <property type="entry name" value="EDTRNSPORT"/>
</dbReference>
<feature type="transmembrane region" description="Helical" evidence="8">
    <location>
        <begin position="270"/>
        <end position="294"/>
    </location>
</feature>
<feature type="transmembrane region" description="Helical" evidence="8">
    <location>
        <begin position="124"/>
        <end position="144"/>
    </location>
</feature>
<feature type="region of interest" description="Disordered" evidence="9">
    <location>
        <begin position="506"/>
        <end position="558"/>
    </location>
</feature>
<dbReference type="SUPFAM" id="SSF161098">
    <property type="entry name" value="MetI-like"/>
    <property type="match status" value="2"/>
</dbReference>
<evidence type="ECO:0000259" key="10">
    <source>
        <dbReference type="PROSITE" id="PS50928"/>
    </source>
</evidence>
<feature type="transmembrane region" description="Helical" evidence="8">
    <location>
        <begin position="89"/>
        <end position="112"/>
    </location>
</feature>
<reference evidence="12" key="1">
    <citation type="journal article" date="2019" name="Int. J. Syst. Evol. Microbiol.">
        <title>The Global Catalogue of Microorganisms (GCM) 10K type strain sequencing project: providing services to taxonomists for standard genome sequencing and annotation.</title>
        <authorList>
            <consortium name="The Broad Institute Genomics Platform"/>
            <consortium name="The Broad Institute Genome Sequencing Center for Infectious Disease"/>
            <person name="Wu L."/>
            <person name="Ma J."/>
        </authorList>
    </citation>
    <scope>NUCLEOTIDE SEQUENCE [LARGE SCALE GENOMIC DNA]</scope>
    <source>
        <strain evidence="12">CGMCC 4.7204</strain>
    </source>
</reference>
<keyword evidence="12" id="KW-1185">Reference proteome</keyword>
<dbReference type="PANTHER" id="PTHR43357">
    <property type="entry name" value="INNER MEMBRANE ABC TRANSPORTER PERMEASE PROTEIN YDCV"/>
    <property type="match status" value="1"/>
</dbReference>
<protein>
    <submittedName>
        <fullName evidence="11">ABC transporter permease</fullName>
    </submittedName>
</protein>
<feature type="domain" description="ABC transmembrane type-1" evidence="10">
    <location>
        <begin position="56"/>
        <end position="237"/>
    </location>
</feature>
<feature type="compositionally biased region" description="Low complexity" evidence="9">
    <location>
        <begin position="528"/>
        <end position="541"/>
    </location>
</feature>
<evidence type="ECO:0000256" key="1">
    <source>
        <dbReference type="ARBA" id="ARBA00004429"/>
    </source>
</evidence>
<dbReference type="PROSITE" id="PS50928">
    <property type="entry name" value="ABC_TM1"/>
    <property type="match status" value="2"/>
</dbReference>
<feature type="transmembrane region" description="Helical" evidence="8">
    <location>
        <begin position="348"/>
        <end position="370"/>
    </location>
</feature>
<dbReference type="Gene3D" id="1.10.3720.10">
    <property type="entry name" value="MetI-like"/>
    <property type="match status" value="2"/>
</dbReference>
<dbReference type="EMBL" id="JBHSBA010000003">
    <property type="protein sequence ID" value="MFC4124016.1"/>
    <property type="molecule type" value="Genomic_DNA"/>
</dbReference>
<keyword evidence="3" id="KW-1003">Cell membrane</keyword>
<dbReference type="Pfam" id="PF00528">
    <property type="entry name" value="BPD_transp_1"/>
    <property type="match status" value="1"/>
</dbReference>
<keyword evidence="5 8" id="KW-0812">Transmembrane</keyword>
<feature type="transmembrane region" description="Helical" evidence="8">
    <location>
        <begin position="482"/>
        <end position="500"/>
    </location>
</feature>
<feature type="transmembrane region" description="Helical" evidence="8">
    <location>
        <begin position="220"/>
        <end position="242"/>
    </location>
</feature>
<proteinExistence type="inferred from homology"/>